<keyword evidence="4" id="KW-1185">Reference proteome</keyword>
<dbReference type="PANTHER" id="PTHR33075">
    <property type="entry name" value="OS02G0499800 PROTEIN"/>
    <property type="match status" value="1"/>
</dbReference>
<feature type="region of interest" description="Disordered" evidence="1">
    <location>
        <begin position="129"/>
        <end position="154"/>
    </location>
</feature>
<name>A0A0E0F4Y0_9ORYZ</name>
<accession>A0A0E0F4Y0</accession>
<proteinExistence type="predicted"/>
<reference evidence="3" key="1">
    <citation type="submission" date="2015-04" db="UniProtKB">
        <authorList>
            <consortium name="EnsemblPlants"/>
        </authorList>
    </citation>
    <scope>IDENTIFICATION</scope>
</reference>
<dbReference type="InterPro" id="IPR000477">
    <property type="entry name" value="RT_dom"/>
</dbReference>
<evidence type="ECO:0000259" key="2">
    <source>
        <dbReference type="Pfam" id="PF00078"/>
    </source>
</evidence>
<evidence type="ECO:0000256" key="1">
    <source>
        <dbReference type="SAM" id="MobiDB-lite"/>
    </source>
</evidence>
<dbReference type="HOGENOM" id="CLU_427255_0_0_1"/>
<dbReference type="InterPro" id="IPR043502">
    <property type="entry name" value="DNA/RNA_pol_sf"/>
</dbReference>
<dbReference type="SUPFAM" id="SSF56672">
    <property type="entry name" value="DNA/RNA polymerases"/>
    <property type="match status" value="1"/>
</dbReference>
<dbReference type="EnsemblPlants" id="OMERI11G09110.1">
    <property type="protein sequence ID" value="OMERI11G09110.1"/>
    <property type="gene ID" value="OMERI11G09110"/>
</dbReference>
<dbReference type="AlphaFoldDB" id="A0A0E0F4Y0"/>
<evidence type="ECO:0000313" key="3">
    <source>
        <dbReference type="EnsemblPlants" id="OMERI11G09110.1"/>
    </source>
</evidence>
<dbReference type="PANTHER" id="PTHR33075:SF7">
    <property type="entry name" value="OS02G0303350 PROTEIN"/>
    <property type="match status" value="1"/>
</dbReference>
<organism evidence="3">
    <name type="scientific">Oryza meridionalis</name>
    <dbReference type="NCBI Taxonomy" id="40149"/>
    <lineage>
        <taxon>Eukaryota</taxon>
        <taxon>Viridiplantae</taxon>
        <taxon>Streptophyta</taxon>
        <taxon>Embryophyta</taxon>
        <taxon>Tracheophyta</taxon>
        <taxon>Spermatophyta</taxon>
        <taxon>Magnoliopsida</taxon>
        <taxon>Liliopsida</taxon>
        <taxon>Poales</taxon>
        <taxon>Poaceae</taxon>
        <taxon>BOP clade</taxon>
        <taxon>Oryzoideae</taxon>
        <taxon>Oryzeae</taxon>
        <taxon>Oryzinae</taxon>
        <taxon>Oryza</taxon>
    </lineage>
</organism>
<evidence type="ECO:0000313" key="4">
    <source>
        <dbReference type="Proteomes" id="UP000008021"/>
    </source>
</evidence>
<dbReference type="Proteomes" id="UP000008021">
    <property type="component" value="Chromosome 11"/>
</dbReference>
<dbReference type="Gramene" id="OMERI11G09110.1">
    <property type="protein sequence ID" value="OMERI11G09110.1"/>
    <property type="gene ID" value="OMERI11G09110"/>
</dbReference>
<dbReference type="STRING" id="40149.A0A0E0F4Y0"/>
<feature type="domain" description="Reverse transcriptase" evidence="2">
    <location>
        <begin position="533"/>
        <end position="639"/>
    </location>
</feature>
<dbReference type="CDD" id="cd01650">
    <property type="entry name" value="RT_nLTR_like"/>
    <property type="match status" value="1"/>
</dbReference>
<dbReference type="Pfam" id="PF00078">
    <property type="entry name" value="RVT_1"/>
    <property type="match status" value="1"/>
</dbReference>
<reference evidence="3" key="2">
    <citation type="submission" date="2018-05" db="EMBL/GenBank/DDBJ databases">
        <title>OmerRS3 (Oryza meridionalis Reference Sequence Version 3).</title>
        <authorList>
            <person name="Zhang J."/>
            <person name="Kudrna D."/>
            <person name="Lee S."/>
            <person name="Talag J."/>
            <person name="Welchert J."/>
            <person name="Wing R.A."/>
        </authorList>
    </citation>
    <scope>NUCLEOTIDE SEQUENCE [LARGE SCALE GENOMIC DNA]</scope>
    <source>
        <strain evidence="3">cv. OR44</strain>
    </source>
</reference>
<sequence>MANLNHNPHRFLQHGHIVHLGGNLRVPRVDITIPPSQYNREGWFLFLDFPLDFIDWDHLNLATASFGQRSNWLERDQMKGRVLIRAKFKDNASMPRKIVLHDPVGMGGGGESWTVSVFLLEGNFINMPPDEDLPLASPQPNPAADDDEDPDGGHIWQMGMGHPQAGAGDWNDLVQQQNAANEHVEDAWGQDHPMGQIMAVNPDGLIELAAASPGKENVVVPFVPNTDKGKKVQESDQDAQVQSFLARLEKIARNEYPKVPYFYPMKGINEKIELLCRERGTMHQFMACNSVPASIQVSSPFTALVLPKKTMFDFSPQGWKTLLYNPYRRQNARLQLNKEGSELKVDPRMGIGKPRGKSARKLKELAVKIDTKIPKSPIFRFENYWVEMEGFSDIVQAAWSLDADFDDPGKCISFKLKVLRKKLLAWSKNLSKLMGLLKNCNKVVDFLDLVERNGKSANFEIIGVQENLLEKRKLTVSSPFLADKAPEPDGFNGYFMKKCWHIIAQDYYRLAAHFHAGCVDLEILNSSFITLVRKKSSPETVNDFRPISIMGISLKILTKLMADRLQGVILKLVSDNQYGFFKGKTIQDCLAWFFEYIHQCQQSKREIVLLKLDFEKAFDTIEHSAILSVLHHMGFPPKWTE</sequence>
<protein>
    <recommendedName>
        <fullName evidence="2">Reverse transcriptase domain-containing protein</fullName>
    </recommendedName>
</protein>